<protein>
    <submittedName>
        <fullName evidence="1">Uncharacterized protein (DUF2267 family)</fullName>
    </submittedName>
</protein>
<name>A0A7W9PIE8_9NOCA</name>
<dbReference type="EMBL" id="JACHIT010000002">
    <property type="protein sequence ID" value="MBB5916736.1"/>
    <property type="molecule type" value="Genomic_DNA"/>
</dbReference>
<dbReference type="AlphaFoldDB" id="A0A7W9PIE8"/>
<keyword evidence="2" id="KW-1185">Reference proteome</keyword>
<gene>
    <name evidence="1" type="ORF">BJY24_005648</name>
</gene>
<dbReference type="InterPro" id="IPR018727">
    <property type="entry name" value="DUF2267"/>
</dbReference>
<evidence type="ECO:0000313" key="1">
    <source>
        <dbReference type="EMBL" id="MBB5916736.1"/>
    </source>
</evidence>
<evidence type="ECO:0000313" key="2">
    <source>
        <dbReference type="Proteomes" id="UP000540412"/>
    </source>
</evidence>
<organism evidence="1 2">
    <name type="scientific">Nocardia transvalensis</name>
    <dbReference type="NCBI Taxonomy" id="37333"/>
    <lineage>
        <taxon>Bacteria</taxon>
        <taxon>Bacillati</taxon>
        <taxon>Actinomycetota</taxon>
        <taxon>Actinomycetes</taxon>
        <taxon>Mycobacteriales</taxon>
        <taxon>Nocardiaceae</taxon>
        <taxon>Nocardia</taxon>
    </lineage>
</organism>
<comment type="caution">
    <text evidence="1">The sequence shown here is derived from an EMBL/GenBank/DDBJ whole genome shotgun (WGS) entry which is preliminary data.</text>
</comment>
<reference evidence="1 2" key="1">
    <citation type="submission" date="2020-08" db="EMBL/GenBank/DDBJ databases">
        <title>Sequencing the genomes of 1000 actinobacteria strains.</title>
        <authorList>
            <person name="Klenk H.-P."/>
        </authorList>
    </citation>
    <scope>NUCLEOTIDE SEQUENCE [LARGE SCALE GENOMIC DNA]</scope>
    <source>
        <strain evidence="1 2">DSM 43582</strain>
    </source>
</reference>
<dbReference type="Proteomes" id="UP000540412">
    <property type="component" value="Unassembled WGS sequence"/>
</dbReference>
<sequence>MSMSDHDDPIAPAVRTAHEWLRAVTEAFDTYDRHYAYRLLRAWLHAVRDRLPVPSSAHFSAQLPEVFRGTFYEGWVPGHVPVPHDAASFVDQFAREADVSRAEAVQLIGILTDTLAELCSPGQIDHVLAVLPTRLRDVLQGIEPEPLWVGAAATPDPEKLLESRLQTLSEAVAVLARGLEELPGSEFDTTRRLSAAQQAHRMLLAEGLLGPGARQS</sequence>
<proteinExistence type="predicted"/>
<accession>A0A7W9PIE8</accession>
<dbReference type="Gene3D" id="1.10.490.110">
    <property type="entry name" value="Uncharacterized conserved protein DUF2267"/>
    <property type="match status" value="1"/>
</dbReference>
<dbReference type="InterPro" id="IPR038282">
    <property type="entry name" value="DUF2267_sf"/>
</dbReference>
<dbReference type="Pfam" id="PF10025">
    <property type="entry name" value="DUF2267"/>
    <property type="match status" value="1"/>
</dbReference>
<dbReference type="RefSeq" id="WP_063710014.1">
    <property type="nucleotide sequence ID" value="NZ_JACHIT010000002.1"/>
</dbReference>